<keyword evidence="3" id="KW-1185">Reference proteome</keyword>
<evidence type="ECO:0000256" key="1">
    <source>
        <dbReference type="SAM" id="Coils"/>
    </source>
</evidence>
<organism evidence="2 3">
    <name type="scientific">Pararhizobium mangrovi</name>
    <dbReference type="NCBI Taxonomy" id="2590452"/>
    <lineage>
        <taxon>Bacteria</taxon>
        <taxon>Pseudomonadati</taxon>
        <taxon>Pseudomonadota</taxon>
        <taxon>Alphaproteobacteria</taxon>
        <taxon>Hyphomicrobiales</taxon>
        <taxon>Rhizobiaceae</taxon>
        <taxon>Rhizobium/Agrobacterium group</taxon>
        <taxon>Pararhizobium</taxon>
    </lineage>
</organism>
<dbReference type="Proteomes" id="UP000320314">
    <property type="component" value="Unassembled WGS sequence"/>
</dbReference>
<evidence type="ECO:0000313" key="3">
    <source>
        <dbReference type="Proteomes" id="UP000320314"/>
    </source>
</evidence>
<evidence type="ECO:0000313" key="2">
    <source>
        <dbReference type="EMBL" id="TPW26840.1"/>
    </source>
</evidence>
<gene>
    <name evidence="2" type="ORF">FJU11_13625</name>
</gene>
<dbReference type="OrthoDB" id="983041at2"/>
<protein>
    <submittedName>
        <fullName evidence="2">Uncharacterized protein</fullName>
    </submittedName>
</protein>
<dbReference type="RefSeq" id="WP_141167620.1">
    <property type="nucleotide sequence ID" value="NZ_VHLH01000026.1"/>
</dbReference>
<dbReference type="EMBL" id="VHLH01000026">
    <property type="protein sequence ID" value="TPW26840.1"/>
    <property type="molecule type" value="Genomic_DNA"/>
</dbReference>
<name>A0A506TZB5_9HYPH</name>
<keyword evidence="1" id="KW-0175">Coiled coil</keyword>
<proteinExistence type="predicted"/>
<sequence length="243" mass="26733">MTDAIEYWPGGDEFEYPRLRIEAYPTMAAYCSSRSDEQLARIIWSDTYRSNVFGSYSGTIGEHANCIIAEAKRRAALSSLSPEGAEGLVEQLRDQKDRSLMGHLNLHWLAADRIQSDATRIAAKDQAIARLEAEKAEAIADAEAQRTIMLRNTGHMNARASAAEARVKVLVEFARWAIQNSAFEGVGLDGGDVQDKAEEMGLIERTVYDPEIHGDSDCAEPGMDWFVFTAALTPEKGGGTDDE</sequence>
<dbReference type="AlphaFoldDB" id="A0A506TZB5"/>
<comment type="caution">
    <text evidence="2">The sequence shown here is derived from an EMBL/GenBank/DDBJ whole genome shotgun (WGS) entry which is preliminary data.</text>
</comment>
<feature type="coiled-coil region" evidence="1">
    <location>
        <begin position="121"/>
        <end position="148"/>
    </location>
</feature>
<reference evidence="2 3" key="1">
    <citation type="submission" date="2019-06" db="EMBL/GenBank/DDBJ databases">
        <authorList>
            <person name="Li M."/>
        </authorList>
    </citation>
    <scope>NUCLEOTIDE SEQUENCE [LARGE SCALE GENOMIC DNA]</scope>
    <source>
        <strain evidence="2 3">BGMRC6574</strain>
    </source>
</reference>
<accession>A0A506TZB5</accession>